<name>A0A1B1A936_9RHOB</name>
<dbReference type="SUPFAM" id="SSF46785">
    <property type="entry name" value="Winged helix' DNA-binding domain"/>
    <property type="match status" value="1"/>
</dbReference>
<dbReference type="GO" id="GO:0006950">
    <property type="term" value="P:response to stress"/>
    <property type="evidence" value="ECO:0007669"/>
    <property type="project" value="TreeGrafter"/>
</dbReference>
<dbReference type="PANTHER" id="PTHR33164:SF104">
    <property type="entry name" value="TRANSCRIPTIONAL REGULATORY PROTEIN"/>
    <property type="match status" value="1"/>
</dbReference>
<keyword evidence="2" id="KW-0614">Plasmid</keyword>
<dbReference type="PROSITE" id="PS50995">
    <property type="entry name" value="HTH_MARR_2"/>
    <property type="match status" value="1"/>
</dbReference>
<sequence>MSRQETVQRAKQLFGPEDHKVGYNRLWFNIMRAHRKFYPVMAKAMRREGLKDPIWYEILLAVENAGPTGKPMQQLEETLFVPQYALSRHIGRMQEEGLLRREYVSDGKRKQILFLTPEGEGLHERVWPIYMDTIQEVIGPTMDEDEAYEIAYLLIKMLP</sequence>
<gene>
    <name evidence="2" type="ORF">K529_020220</name>
</gene>
<dbReference type="InterPro" id="IPR000835">
    <property type="entry name" value="HTH_MarR-typ"/>
</dbReference>
<dbReference type="PANTHER" id="PTHR33164">
    <property type="entry name" value="TRANSCRIPTIONAL REGULATOR, MARR FAMILY"/>
    <property type="match status" value="1"/>
</dbReference>
<evidence type="ECO:0000313" key="3">
    <source>
        <dbReference type="Proteomes" id="UP000013243"/>
    </source>
</evidence>
<evidence type="ECO:0000259" key="1">
    <source>
        <dbReference type="PROSITE" id="PS50995"/>
    </source>
</evidence>
<dbReference type="InterPro" id="IPR036390">
    <property type="entry name" value="WH_DNA-bd_sf"/>
</dbReference>
<dbReference type="Gene3D" id="1.10.10.10">
    <property type="entry name" value="Winged helix-like DNA-binding domain superfamily/Winged helix DNA-binding domain"/>
    <property type="match status" value="1"/>
</dbReference>
<dbReference type="SMART" id="SM00347">
    <property type="entry name" value="HTH_MARR"/>
    <property type="match status" value="1"/>
</dbReference>
<dbReference type="RefSeq" id="WP_005612913.1">
    <property type="nucleotide sequence ID" value="NZ_CP015231.1"/>
</dbReference>
<organism evidence="2 3">
    <name type="scientific">Tritonibacter mobilis F1926</name>
    <dbReference type="NCBI Taxonomy" id="1265309"/>
    <lineage>
        <taxon>Bacteria</taxon>
        <taxon>Pseudomonadati</taxon>
        <taxon>Pseudomonadota</taxon>
        <taxon>Alphaproteobacteria</taxon>
        <taxon>Rhodobacterales</taxon>
        <taxon>Paracoccaceae</taxon>
        <taxon>Tritonibacter</taxon>
    </lineage>
</organism>
<dbReference type="Pfam" id="PF12802">
    <property type="entry name" value="MarR_2"/>
    <property type="match status" value="1"/>
</dbReference>
<reference evidence="2 3" key="1">
    <citation type="journal article" date="2016" name="ISME J.">
        <title>Global occurrence and heterogeneity of the Roseobacter-clade species Ruegeria mobilis.</title>
        <authorList>
            <person name="Sonnenschein E."/>
            <person name="Gram L."/>
        </authorList>
    </citation>
    <scope>NUCLEOTIDE SEQUENCE [LARGE SCALE GENOMIC DNA]</scope>
    <source>
        <strain evidence="2 3">F1926</strain>
        <plasmid evidence="2 3">unnamed1</plasmid>
    </source>
</reference>
<geneLocation type="plasmid" evidence="2 3">
    <name>unnamed1</name>
</geneLocation>
<feature type="domain" description="HTH marR-type" evidence="1">
    <location>
        <begin position="23"/>
        <end position="159"/>
    </location>
</feature>
<dbReference type="GeneID" id="28252212"/>
<dbReference type="InterPro" id="IPR039422">
    <property type="entry name" value="MarR/SlyA-like"/>
</dbReference>
<proteinExistence type="predicted"/>
<dbReference type="GO" id="GO:0003700">
    <property type="term" value="F:DNA-binding transcription factor activity"/>
    <property type="evidence" value="ECO:0007669"/>
    <property type="project" value="InterPro"/>
</dbReference>
<protein>
    <submittedName>
        <fullName evidence="2">MarR family transcriptional regulator</fullName>
    </submittedName>
</protein>
<dbReference type="KEGG" id="rmb:K529_020220"/>
<evidence type="ECO:0000313" key="2">
    <source>
        <dbReference type="EMBL" id="ANP43084.1"/>
    </source>
</evidence>
<dbReference type="EMBL" id="CP015231">
    <property type="protein sequence ID" value="ANP43084.1"/>
    <property type="molecule type" value="Genomic_DNA"/>
</dbReference>
<dbReference type="OrthoDB" id="72352at2"/>
<dbReference type="InterPro" id="IPR036388">
    <property type="entry name" value="WH-like_DNA-bd_sf"/>
</dbReference>
<dbReference type="Proteomes" id="UP000013243">
    <property type="component" value="Plasmid unnamed1"/>
</dbReference>
<dbReference type="AlphaFoldDB" id="A0A1B1A936"/>
<accession>A0A1B1A936</accession>